<organism evidence="3 4">
    <name type="scientific">Clostridium yunnanense</name>
    <dbReference type="NCBI Taxonomy" id="2800325"/>
    <lineage>
        <taxon>Bacteria</taxon>
        <taxon>Bacillati</taxon>
        <taxon>Bacillota</taxon>
        <taxon>Clostridia</taxon>
        <taxon>Eubacteriales</taxon>
        <taxon>Clostridiaceae</taxon>
        <taxon>Clostridium</taxon>
    </lineage>
</organism>
<name>A0ABS1ERF8_9CLOT</name>
<gene>
    <name evidence="3" type="ORF">JHL18_14650</name>
</gene>
<evidence type="ECO:0000313" key="4">
    <source>
        <dbReference type="Proteomes" id="UP000596739"/>
    </source>
</evidence>
<reference evidence="4" key="1">
    <citation type="submission" date="2021-01" db="EMBL/GenBank/DDBJ databases">
        <title>Genome public.</title>
        <authorList>
            <person name="Liu C."/>
            <person name="Sun Q."/>
        </authorList>
    </citation>
    <scope>NUCLEOTIDE SEQUENCE [LARGE SCALE GENOMIC DNA]</scope>
    <source>
        <strain evidence="4">YIM B02505</strain>
    </source>
</reference>
<keyword evidence="2" id="KW-1133">Transmembrane helix</keyword>
<feature type="region of interest" description="Disordered" evidence="1">
    <location>
        <begin position="43"/>
        <end position="80"/>
    </location>
</feature>
<evidence type="ECO:0000256" key="1">
    <source>
        <dbReference type="SAM" id="MobiDB-lite"/>
    </source>
</evidence>
<dbReference type="Proteomes" id="UP000596739">
    <property type="component" value="Unassembled WGS sequence"/>
</dbReference>
<proteinExistence type="predicted"/>
<comment type="caution">
    <text evidence="3">The sequence shown here is derived from an EMBL/GenBank/DDBJ whole genome shotgun (WGS) entry which is preliminary data.</text>
</comment>
<feature type="transmembrane region" description="Helical" evidence="2">
    <location>
        <begin position="6"/>
        <end position="34"/>
    </location>
</feature>
<keyword evidence="2" id="KW-0812">Transmembrane</keyword>
<keyword evidence="4" id="KW-1185">Reference proteome</keyword>
<accession>A0ABS1ERF8</accession>
<evidence type="ECO:0000313" key="3">
    <source>
        <dbReference type="EMBL" id="MBK1811858.1"/>
    </source>
</evidence>
<evidence type="ECO:0000256" key="2">
    <source>
        <dbReference type="SAM" id="Phobius"/>
    </source>
</evidence>
<sequence>MKILVVIAIIIGAFMLFKLLLPVILLTVLAVWLYKSIKNSSIFSSRNKQKKDETIKPNLNNHAKDNPTGSKVVDVDYEEL</sequence>
<keyword evidence="2" id="KW-0472">Membrane</keyword>
<dbReference type="EMBL" id="JAENHN010000041">
    <property type="protein sequence ID" value="MBK1811858.1"/>
    <property type="molecule type" value="Genomic_DNA"/>
</dbReference>
<protein>
    <submittedName>
        <fullName evidence="3">Uncharacterized protein</fullName>
    </submittedName>
</protein>